<dbReference type="InterPro" id="IPR036869">
    <property type="entry name" value="J_dom_sf"/>
</dbReference>
<dbReference type="Gene3D" id="1.10.287.110">
    <property type="entry name" value="DnaJ domain"/>
    <property type="match status" value="1"/>
</dbReference>
<comment type="caution">
    <text evidence="1">The sequence shown here is derived from an EMBL/GenBank/DDBJ whole genome shotgun (WGS) entry which is preliminary data.</text>
</comment>
<evidence type="ECO:0008006" key="3">
    <source>
        <dbReference type="Google" id="ProtNLM"/>
    </source>
</evidence>
<sequence length="88" mass="9961">MAESDEAEVEYCSEHLNVVKEVKIELCRAAYKRMCMLYHPDKRSREKESKASISVGMDATNLFDTDNVKILLKEVINCIGGIVIRSHG</sequence>
<organism evidence="1 2">
    <name type="scientific">Porites evermanni</name>
    <dbReference type="NCBI Taxonomy" id="104178"/>
    <lineage>
        <taxon>Eukaryota</taxon>
        <taxon>Metazoa</taxon>
        <taxon>Cnidaria</taxon>
        <taxon>Anthozoa</taxon>
        <taxon>Hexacorallia</taxon>
        <taxon>Scleractinia</taxon>
        <taxon>Fungiina</taxon>
        <taxon>Poritidae</taxon>
        <taxon>Porites</taxon>
    </lineage>
</organism>
<protein>
    <recommendedName>
        <fullName evidence="3">J domain-containing protein</fullName>
    </recommendedName>
</protein>
<reference evidence="1 2" key="1">
    <citation type="submission" date="2022-05" db="EMBL/GenBank/DDBJ databases">
        <authorList>
            <consortium name="Genoscope - CEA"/>
            <person name="William W."/>
        </authorList>
    </citation>
    <scope>NUCLEOTIDE SEQUENCE [LARGE SCALE GENOMIC DNA]</scope>
</reference>
<proteinExistence type="predicted"/>
<dbReference type="SUPFAM" id="SSF46565">
    <property type="entry name" value="Chaperone J-domain"/>
    <property type="match status" value="1"/>
</dbReference>
<name>A0ABN8MKW0_9CNID</name>
<dbReference type="EMBL" id="CALNXI010000618">
    <property type="protein sequence ID" value="CAH3030194.1"/>
    <property type="molecule type" value="Genomic_DNA"/>
</dbReference>
<gene>
    <name evidence="1" type="ORF">PEVE_00037534</name>
</gene>
<evidence type="ECO:0000313" key="1">
    <source>
        <dbReference type="EMBL" id="CAH3030194.1"/>
    </source>
</evidence>
<keyword evidence="2" id="KW-1185">Reference proteome</keyword>
<dbReference type="Proteomes" id="UP001159427">
    <property type="component" value="Unassembled WGS sequence"/>
</dbReference>
<accession>A0ABN8MKW0</accession>
<evidence type="ECO:0000313" key="2">
    <source>
        <dbReference type="Proteomes" id="UP001159427"/>
    </source>
</evidence>